<name>A0A9X1NS75_9HYPH</name>
<dbReference type="EMBL" id="JAJOZR010000003">
    <property type="protein sequence ID" value="MCD7108739.1"/>
    <property type="molecule type" value="Genomic_DNA"/>
</dbReference>
<organism evidence="5 6">
    <name type="scientific">Rhizobium quercicola</name>
    <dbReference type="NCBI Taxonomy" id="2901226"/>
    <lineage>
        <taxon>Bacteria</taxon>
        <taxon>Pseudomonadati</taxon>
        <taxon>Pseudomonadota</taxon>
        <taxon>Alphaproteobacteria</taxon>
        <taxon>Hyphomicrobiales</taxon>
        <taxon>Rhizobiaceae</taxon>
        <taxon>Rhizobium/Agrobacterium group</taxon>
        <taxon>Rhizobium</taxon>
    </lineage>
</organism>
<dbReference type="InterPro" id="IPR018976">
    <property type="entry name" value="Imelysin-like"/>
</dbReference>
<evidence type="ECO:0000259" key="4">
    <source>
        <dbReference type="Pfam" id="PF09375"/>
    </source>
</evidence>
<keyword evidence="2 3" id="KW-0732">Signal</keyword>
<dbReference type="RefSeq" id="WP_231812946.1">
    <property type="nucleotide sequence ID" value="NZ_JAJOZR010000003.1"/>
</dbReference>
<evidence type="ECO:0000256" key="3">
    <source>
        <dbReference type="SAM" id="SignalP"/>
    </source>
</evidence>
<protein>
    <recommendedName>
        <fullName evidence="4">Imelysin-like domain-containing protein</fullName>
    </recommendedName>
</protein>
<gene>
    <name evidence="5" type="ORF">LRX75_06755</name>
</gene>
<evidence type="ECO:0000313" key="6">
    <source>
        <dbReference type="Proteomes" id="UP001139089"/>
    </source>
</evidence>
<dbReference type="CDD" id="cd14659">
    <property type="entry name" value="Imelysin-like_IPPA"/>
    <property type="match status" value="1"/>
</dbReference>
<evidence type="ECO:0000313" key="5">
    <source>
        <dbReference type="EMBL" id="MCD7108739.1"/>
    </source>
</evidence>
<dbReference type="InterPro" id="IPR034984">
    <property type="entry name" value="Imelysin-like_IPPA"/>
</dbReference>
<feature type="domain" description="Imelysin-like" evidence="4">
    <location>
        <begin position="53"/>
        <end position="344"/>
    </location>
</feature>
<feature type="signal peptide" evidence="3">
    <location>
        <begin position="1"/>
        <end position="21"/>
    </location>
</feature>
<dbReference type="GO" id="GO:0030313">
    <property type="term" value="C:cell envelope"/>
    <property type="evidence" value="ECO:0007669"/>
    <property type="project" value="UniProtKB-SubCell"/>
</dbReference>
<reference evidence="5" key="1">
    <citation type="submission" date="2021-12" db="EMBL/GenBank/DDBJ databases">
        <authorList>
            <person name="Li Y."/>
        </authorList>
    </citation>
    <scope>NUCLEOTIDE SEQUENCE</scope>
    <source>
        <strain evidence="5">DKSPLA3</strain>
    </source>
</reference>
<proteinExistence type="predicted"/>
<accession>A0A9X1NS75</accession>
<keyword evidence="6" id="KW-1185">Reference proteome</keyword>
<dbReference type="AlphaFoldDB" id="A0A9X1NS75"/>
<dbReference type="Proteomes" id="UP001139089">
    <property type="component" value="Unassembled WGS sequence"/>
</dbReference>
<dbReference type="InterPro" id="IPR038352">
    <property type="entry name" value="Imelysin_sf"/>
</dbReference>
<evidence type="ECO:0000256" key="2">
    <source>
        <dbReference type="ARBA" id="ARBA00022729"/>
    </source>
</evidence>
<sequence>MRLWTAFLLTAALVSATPASAQEADDDVGAAPSSGLVAEAVPNAMARAVDGFIRPGYRDLVERTGALADHLRPLCHRPSPQSLARVKRAFSEVAAAWSRIEIVRVGPVLEDNRFERVLFFPDRKSTGLKQVQRILAESDETATIATALRGKSVAVQGLGALEYVLYGTDADALLDAPDGFRCRYARAIAENLTSVAAELSAAWENPQGVQAAWKAPGPDNPLYRTQGEAATELLGILVHGVESLRDQRLRPVFAGAITPVPSPGHPKLAVYWRSGQTMESVADNARGLKALFDTAGMRALLPADRQPIADSIDFVFNDLIASADAVRQPIDAALMDPAERAKLLLVLRNANDLLQRLNMDFGAAIGLGAGFSFADGD</sequence>
<feature type="chain" id="PRO_5040801875" description="Imelysin-like domain-containing protein" evidence="3">
    <location>
        <begin position="22"/>
        <end position="377"/>
    </location>
</feature>
<comment type="subcellular location">
    <subcellularLocation>
        <location evidence="1">Cell envelope</location>
    </subcellularLocation>
</comment>
<dbReference type="Gene3D" id="1.20.1420.20">
    <property type="entry name" value="M75 peptidase, HXXE motif"/>
    <property type="match status" value="1"/>
</dbReference>
<dbReference type="Pfam" id="PF09375">
    <property type="entry name" value="Peptidase_M75"/>
    <property type="match status" value="1"/>
</dbReference>
<comment type="caution">
    <text evidence="5">The sequence shown here is derived from an EMBL/GenBank/DDBJ whole genome shotgun (WGS) entry which is preliminary data.</text>
</comment>
<evidence type="ECO:0000256" key="1">
    <source>
        <dbReference type="ARBA" id="ARBA00004196"/>
    </source>
</evidence>